<evidence type="ECO:0000256" key="3">
    <source>
        <dbReference type="ARBA" id="ARBA00022695"/>
    </source>
</evidence>
<protein>
    <recommendedName>
        <fullName evidence="8">Protein nucleotidyltransferase YdiU</fullName>
        <ecNumber evidence="8">2.7.7.-</ecNumber>
    </recommendedName>
    <alternativeName>
        <fullName evidence="8">Protein adenylyltransferase YdiU</fullName>
        <ecNumber evidence="8">2.7.7.108</ecNumber>
    </alternativeName>
    <alternativeName>
        <fullName evidence="8">Protein uridylyltransferase YdiU</fullName>
        <ecNumber evidence="8">2.7.7.-</ecNumber>
    </alternativeName>
</protein>
<dbReference type="PANTHER" id="PTHR32057">
    <property type="entry name" value="PROTEIN ADENYLYLTRANSFERASE SELO, MITOCHONDRIAL"/>
    <property type="match status" value="1"/>
</dbReference>
<keyword evidence="4 8" id="KW-0479">Metal-binding</keyword>
<dbReference type="Proteomes" id="UP000249451">
    <property type="component" value="Unassembled WGS sequence"/>
</dbReference>
<evidence type="ECO:0000256" key="7">
    <source>
        <dbReference type="ARBA" id="ARBA00022842"/>
    </source>
</evidence>
<keyword evidence="2 8" id="KW-0808">Transferase</keyword>
<comment type="catalytic activity">
    <reaction evidence="8">
        <text>L-seryl-[protein] + ATP = 3-O-(5'-adenylyl)-L-seryl-[protein] + diphosphate</text>
        <dbReference type="Rhea" id="RHEA:58120"/>
        <dbReference type="Rhea" id="RHEA-COMP:9863"/>
        <dbReference type="Rhea" id="RHEA-COMP:15073"/>
        <dbReference type="ChEBI" id="CHEBI:29999"/>
        <dbReference type="ChEBI" id="CHEBI:30616"/>
        <dbReference type="ChEBI" id="CHEBI:33019"/>
        <dbReference type="ChEBI" id="CHEBI:142516"/>
        <dbReference type="EC" id="2.7.7.108"/>
    </reaction>
</comment>
<feature type="active site" description="Proton acceptor" evidence="8">
    <location>
        <position position="278"/>
    </location>
</feature>
<feature type="binding site" evidence="8">
    <location>
        <position position="197"/>
    </location>
    <ligand>
        <name>ATP</name>
        <dbReference type="ChEBI" id="CHEBI:30616"/>
    </ligand>
</feature>
<name>A0A2W5B4M5_9CORY</name>
<comment type="catalytic activity">
    <reaction evidence="8">
        <text>L-histidyl-[protein] + UTP = N(tele)-(5'-uridylyl)-L-histidyl-[protein] + diphosphate</text>
        <dbReference type="Rhea" id="RHEA:83891"/>
        <dbReference type="Rhea" id="RHEA-COMP:9745"/>
        <dbReference type="Rhea" id="RHEA-COMP:20239"/>
        <dbReference type="ChEBI" id="CHEBI:29979"/>
        <dbReference type="ChEBI" id="CHEBI:33019"/>
        <dbReference type="ChEBI" id="CHEBI:46398"/>
        <dbReference type="ChEBI" id="CHEBI:233474"/>
    </reaction>
</comment>
<comment type="cofactor">
    <cofactor evidence="8">
        <name>Mg(2+)</name>
        <dbReference type="ChEBI" id="CHEBI:18420"/>
    </cofactor>
    <cofactor evidence="8">
        <name>Mn(2+)</name>
        <dbReference type="ChEBI" id="CHEBI:29035"/>
    </cofactor>
</comment>
<feature type="binding site" evidence="8">
    <location>
        <position position="288"/>
    </location>
    <ligand>
        <name>ATP</name>
        <dbReference type="ChEBI" id="CHEBI:30616"/>
    </ligand>
</feature>
<dbReference type="EC" id="2.7.7.-" evidence="8"/>
<feature type="binding site" evidence="8">
    <location>
        <position position="146"/>
    </location>
    <ligand>
        <name>ATP</name>
        <dbReference type="ChEBI" id="CHEBI:30616"/>
    </ligand>
</feature>
<feature type="binding site" evidence="8">
    <location>
        <position position="288"/>
    </location>
    <ligand>
        <name>Mg(2+)</name>
        <dbReference type="ChEBI" id="CHEBI:18420"/>
    </ligand>
</feature>
<comment type="caution">
    <text evidence="10">The sequence shown here is derived from an EMBL/GenBank/DDBJ whole genome shotgun (WGS) entry which is preliminary data.</text>
</comment>
<evidence type="ECO:0000256" key="9">
    <source>
        <dbReference type="SAM" id="MobiDB-lite"/>
    </source>
</evidence>
<accession>A0A2W5B4M5</accession>
<dbReference type="Pfam" id="PF02696">
    <property type="entry name" value="SelO"/>
    <property type="match status" value="1"/>
</dbReference>
<comment type="catalytic activity">
    <reaction evidence="8">
        <text>L-tyrosyl-[protein] + ATP = O-(5'-adenylyl)-L-tyrosyl-[protein] + diphosphate</text>
        <dbReference type="Rhea" id="RHEA:54288"/>
        <dbReference type="Rhea" id="RHEA-COMP:10136"/>
        <dbReference type="Rhea" id="RHEA-COMP:13846"/>
        <dbReference type="ChEBI" id="CHEBI:30616"/>
        <dbReference type="ChEBI" id="CHEBI:33019"/>
        <dbReference type="ChEBI" id="CHEBI:46858"/>
        <dbReference type="ChEBI" id="CHEBI:83624"/>
        <dbReference type="EC" id="2.7.7.108"/>
    </reaction>
</comment>
<dbReference type="GO" id="GO:0000287">
    <property type="term" value="F:magnesium ion binding"/>
    <property type="evidence" value="ECO:0007669"/>
    <property type="project" value="UniProtKB-UniRule"/>
</dbReference>
<evidence type="ECO:0000256" key="4">
    <source>
        <dbReference type="ARBA" id="ARBA00022723"/>
    </source>
</evidence>
<dbReference type="AlphaFoldDB" id="A0A2W5B4M5"/>
<keyword evidence="5 8" id="KW-0547">Nucleotide-binding</keyword>
<feature type="binding site" evidence="8">
    <location>
        <position position="111"/>
    </location>
    <ligand>
        <name>ATP</name>
        <dbReference type="ChEBI" id="CHEBI:30616"/>
    </ligand>
</feature>
<feature type="binding site" evidence="8">
    <location>
        <position position="112"/>
    </location>
    <ligand>
        <name>ATP</name>
        <dbReference type="ChEBI" id="CHEBI:30616"/>
    </ligand>
</feature>
<evidence type="ECO:0000256" key="8">
    <source>
        <dbReference type="HAMAP-Rule" id="MF_00692"/>
    </source>
</evidence>
<dbReference type="GO" id="GO:0005524">
    <property type="term" value="F:ATP binding"/>
    <property type="evidence" value="ECO:0007669"/>
    <property type="project" value="UniProtKB-UniRule"/>
</dbReference>
<dbReference type="GO" id="GO:0030145">
    <property type="term" value="F:manganese ion binding"/>
    <property type="evidence" value="ECO:0007669"/>
    <property type="project" value="UniProtKB-UniRule"/>
</dbReference>
<dbReference type="PANTHER" id="PTHR32057:SF14">
    <property type="entry name" value="PROTEIN ADENYLYLTRANSFERASE SELO, MITOCHONDRIAL"/>
    <property type="match status" value="1"/>
</dbReference>
<evidence type="ECO:0000256" key="2">
    <source>
        <dbReference type="ARBA" id="ARBA00022679"/>
    </source>
</evidence>
<evidence type="ECO:0000313" key="11">
    <source>
        <dbReference type="Proteomes" id="UP000249451"/>
    </source>
</evidence>
<evidence type="ECO:0000313" key="10">
    <source>
        <dbReference type="EMBL" id="PZP01765.1"/>
    </source>
</evidence>
<dbReference type="GO" id="GO:0070733">
    <property type="term" value="F:AMPylase activity"/>
    <property type="evidence" value="ECO:0007669"/>
    <property type="project" value="UniProtKB-EC"/>
</dbReference>
<feature type="region of interest" description="Disordered" evidence="9">
    <location>
        <begin position="1"/>
        <end position="28"/>
    </location>
</feature>
<evidence type="ECO:0000256" key="5">
    <source>
        <dbReference type="ARBA" id="ARBA00022741"/>
    </source>
</evidence>
<evidence type="ECO:0000256" key="1">
    <source>
        <dbReference type="ARBA" id="ARBA00009747"/>
    </source>
</evidence>
<comment type="similarity">
    <text evidence="1 8">Belongs to the SELO family.</text>
</comment>
<feature type="binding site" evidence="8">
    <location>
        <position position="133"/>
    </location>
    <ligand>
        <name>ATP</name>
        <dbReference type="ChEBI" id="CHEBI:30616"/>
    </ligand>
</feature>
<reference evidence="10 11" key="1">
    <citation type="submission" date="2017-11" db="EMBL/GenBank/DDBJ databases">
        <title>Infants hospitalized years apart are colonized by the same room-sourced microbial strains.</title>
        <authorList>
            <person name="Brooks B."/>
            <person name="Olm M.R."/>
            <person name="Firek B.A."/>
            <person name="Baker R."/>
            <person name="Thomas B.C."/>
            <person name="Morowitz M.J."/>
            <person name="Banfield J.F."/>
        </authorList>
    </citation>
    <scope>NUCLEOTIDE SEQUENCE [LARGE SCALE GENOMIC DNA]</scope>
    <source>
        <strain evidence="10">S2_012_000_R3_87</strain>
    </source>
</reference>
<gene>
    <name evidence="8" type="primary">ydiU</name>
    <name evidence="8" type="synonym">selO</name>
    <name evidence="10" type="ORF">DI609_03485</name>
</gene>
<dbReference type="EC" id="2.7.7.108" evidence="8"/>
<dbReference type="NCBIfam" id="NF000658">
    <property type="entry name" value="PRK00029.1"/>
    <property type="match status" value="1"/>
</dbReference>
<feature type="binding site" evidence="8">
    <location>
        <position position="279"/>
    </location>
    <ligand>
        <name>Mg(2+)</name>
        <dbReference type="ChEBI" id="CHEBI:18420"/>
    </ligand>
</feature>
<organism evidence="10 11">
    <name type="scientific">Corynebacterium urealyticum</name>
    <dbReference type="NCBI Taxonomy" id="43771"/>
    <lineage>
        <taxon>Bacteria</taxon>
        <taxon>Bacillati</taxon>
        <taxon>Actinomycetota</taxon>
        <taxon>Actinomycetes</taxon>
        <taxon>Mycobacteriales</taxon>
        <taxon>Corynebacteriaceae</taxon>
        <taxon>Corynebacterium</taxon>
    </lineage>
</organism>
<comment type="function">
    <text evidence="8">Nucleotidyltransferase involved in the post-translational modification of proteins. It can catalyze the addition of adenosine monophosphate (AMP) or uridine monophosphate (UMP) to a protein, resulting in modifications known as AMPylation and UMPylation.</text>
</comment>
<feature type="binding site" evidence="8">
    <location>
        <position position="204"/>
    </location>
    <ligand>
        <name>ATP</name>
        <dbReference type="ChEBI" id="CHEBI:30616"/>
    </ligand>
</feature>
<dbReference type="InterPro" id="IPR003846">
    <property type="entry name" value="SelO"/>
</dbReference>
<evidence type="ECO:0000256" key="6">
    <source>
        <dbReference type="ARBA" id="ARBA00022840"/>
    </source>
</evidence>
<feature type="binding site" evidence="8">
    <location>
        <position position="147"/>
    </location>
    <ligand>
        <name>ATP</name>
        <dbReference type="ChEBI" id="CHEBI:30616"/>
    </ligand>
</feature>
<keyword evidence="7 8" id="KW-0460">Magnesium</keyword>
<comment type="catalytic activity">
    <reaction evidence="8">
        <text>L-tyrosyl-[protein] + UTP = O-(5'-uridylyl)-L-tyrosyl-[protein] + diphosphate</text>
        <dbReference type="Rhea" id="RHEA:83887"/>
        <dbReference type="Rhea" id="RHEA-COMP:10136"/>
        <dbReference type="Rhea" id="RHEA-COMP:20238"/>
        <dbReference type="ChEBI" id="CHEBI:33019"/>
        <dbReference type="ChEBI" id="CHEBI:46398"/>
        <dbReference type="ChEBI" id="CHEBI:46858"/>
        <dbReference type="ChEBI" id="CHEBI:90602"/>
    </reaction>
</comment>
<feature type="binding site" evidence="8">
    <location>
        <position position="109"/>
    </location>
    <ligand>
        <name>ATP</name>
        <dbReference type="ChEBI" id="CHEBI:30616"/>
    </ligand>
</feature>
<keyword evidence="3 8" id="KW-0548">Nucleotidyltransferase</keyword>
<keyword evidence="6 8" id="KW-0067">ATP-binding</keyword>
<dbReference type="EMBL" id="QFNY01000056">
    <property type="protein sequence ID" value="PZP01765.1"/>
    <property type="molecule type" value="Genomic_DNA"/>
</dbReference>
<comment type="catalytic activity">
    <reaction evidence="8">
        <text>L-threonyl-[protein] + ATP = 3-O-(5'-adenylyl)-L-threonyl-[protein] + diphosphate</text>
        <dbReference type="Rhea" id="RHEA:54292"/>
        <dbReference type="Rhea" id="RHEA-COMP:11060"/>
        <dbReference type="Rhea" id="RHEA-COMP:13847"/>
        <dbReference type="ChEBI" id="CHEBI:30013"/>
        <dbReference type="ChEBI" id="CHEBI:30616"/>
        <dbReference type="ChEBI" id="CHEBI:33019"/>
        <dbReference type="ChEBI" id="CHEBI:138113"/>
        <dbReference type="EC" id="2.7.7.108"/>
    </reaction>
</comment>
<keyword evidence="8" id="KW-0464">Manganese</keyword>
<comment type="catalytic activity">
    <reaction evidence="8">
        <text>L-seryl-[protein] + UTP = O-(5'-uridylyl)-L-seryl-[protein] + diphosphate</text>
        <dbReference type="Rhea" id="RHEA:64604"/>
        <dbReference type="Rhea" id="RHEA-COMP:9863"/>
        <dbReference type="Rhea" id="RHEA-COMP:16635"/>
        <dbReference type="ChEBI" id="CHEBI:29999"/>
        <dbReference type="ChEBI" id="CHEBI:33019"/>
        <dbReference type="ChEBI" id="CHEBI:46398"/>
        <dbReference type="ChEBI" id="CHEBI:156051"/>
    </reaction>
</comment>
<proteinExistence type="inferred from homology"/>
<sequence>MRFRNSSEAAAPSGHHPHDGATGSPTLEHNFAHQLPELTAPYEPATPLPGARILVLNEPLAAELGLNADWLGSPAGVQFLLGRGTDSEARPVAQFYTGHQFGSFNPQMGDGRAVLLGERRTPDTKKLLDLHVKGAGTTAYSRPGSDGKAPLTAALREFLLSEFIHAAGVPTARSLAVLTTGEAVHRHRTEPAAAIVRVATSHLRVGTFQAARMRDPENASGLLRRVADMAIQRHFPELAELSAPERYLELYRHVAAAQARLIAQWMRLGFIHGVMNTDNTAIGGFTLDYGPAAFLDRFDPQAVFSSIDAHGRYAFGNQPAIGGWNLARLAEAILPLLSPTPGMDAAEANRSAVAAAQDVLDEYSAIYRHALDAEFADALGLDAQQPSHQHVLSEFQVLAEEHQLDVAQVLRQLTDTDANPAGLGSQAWHDTWSANGALGDNRAALRDLSHWREQWSGAQPDRELMARTNPVYYPRNAHVEEALAAALGGDYAPFDQLWDALRAPFTRRVGLERWEKPTPSPTGFRTVCGT</sequence>
<dbReference type="HAMAP" id="MF_00692">
    <property type="entry name" value="SelO"/>
    <property type="match status" value="1"/>
</dbReference>